<gene>
    <name evidence="1" type="ORF">KMZ68_14205</name>
</gene>
<dbReference type="Pfam" id="PF11159">
    <property type="entry name" value="DUF2939"/>
    <property type="match status" value="1"/>
</dbReference>
<proteinExistence type="predicted"/>
<evidence type="ECO:0000313" key="1">
    <source>
        <dbReference type="EMBL" id="QWG16193.1"/>
    </source>
</evidence>
<organism evidence="1 2">
    <name type="scientific">Bradyrhizobium sediminis</name>
    <dbReference type="NCBI Taxonomy" id="2840469"/>
    <lineage>
        <taxon>Bacteria</taxon>
        <taxon>Pseudomonadati</taxon>
        <taxon>Pseudomonadota</taxon>
        <taxon>Alphaproteobacteria</taxon>
        <taxon>Hyphomicrobiales</taxon>
        <taxon>Nitrobacteraceae</taxon>
        <taxon>Bradyrhizobium</taxon>
    </lineage>
</organism>
<dbReference type="KEGG" id="bsei:KMZ68_14205"/>
<name>A0A975NJA0_9BRAD</name>
<protein>
    <submittedName>
        <fullName evidence="1">DUF2939 domain-containing protein</fullName>
    </submittedName>
</protein>
<accession>A0A975NJA0</accession>
<dbReference type="InterPro" id="IPR021330">
    <property type="entry name" value="DUF2939"/>
</dbReference>
<dbReference type="AlphaFoldDB" id="A0A975NJA0"/>
<reference evidence="1" key="1">
    <citation type="submission" date="2021-06" db="EMBL/GenBank/DDBJ databases">
        <title>Bradyrhizobium sp. S2-11-2 Genome sequencing.</title>
        <authorList>
            <person name="Jin L."/>
        </authorList>
    </citation>
    <scope>NUCLEOTIDE SEQUENCE</scope>
    <source>
        <strain evidence="1">S2-11-2</strain>
    </source>
</reference>
<dbReference type="EMBL" id="CP076135">
    <property type="protein sequence ID" value="QWG16193.1"/>
    <property type="molecule type" value="Genomic_DNA"/>
</dbReference>
<dbReference type="Proteomes" id="UP000680805">
    <property type="component" value="Chromosome"/>
</dbReference>
<sequence>MRWIAAVFAALLVLLLVYAGSAYVSLNGLVKAARAADIDEVMARTDLERTKRSLVDQIVGAYLKRLGEKRPVKPLERMVAHTYGASIADALVGKMLTKENLASLLQDGKVRGVDGVTNLSLEPLKTIELSDLGQVIRRISLVKPVEFAIRLGDAEDASGISLHFNGAGWQLSGIQLPAKVAQTLAATLPVR</sequence>
<dbReference type="RefSeq" id="WP_215611931.1">
    <property type="nucleotide sequence ID" value="NZ_CP076135.1"/>
</dbReference>
<evidence type="ECO:0000313" key="2">
    <source>
        <dbReference type="Proteomes" id="UP000680805"/>
    </source>
</evidence>